<dbReference type="SMART" id="SM00862">
    <property type="entry name" value="Trans_reg_C"/>
    <property type="match status" value="1"/>
</dbReference>
<dbReference type="AlphaFoldDB" id="A0A7W3XU23"/>
<sequence length="222" mass="25264">MYKIMIVEDSIHIRNELSELLTRNGYRVIIPSEFDELPGLVQTTLPHLLLLDINLPEIDGYTLCTEIRRFSNLPIIFVTSRNSDLDELMSITIGGDDFVSKPYNSAVLLARISALLKRTYPKSNLGEVIMHNGVELHVLSSRVEYDSKSVDLTRNELKILHYLIANKGIIVSRSDIIEHLWDSELFVDDNTLSVNVTRLRSKLEGLGVNHFIQTKRGQGYQV</sequence>
<name>A0A7W3XU23_9BACL</name>
<protein>
    <submittedName>
        <fullName evidence="10">DNA-binding response OmpR family regulator</fullName>
    </submittedName>
</protein>
<dbReference type="GO" id="GO:0000156">
    <property type="term" value="F:phosphorelay response regulator activity"/>
    <property type="evidence" value="ECO:0007669"/>
    <property type="project" value="TreeGrafter"/>
</dbReference>
<dbReference type="Gene3D" id="3.40.50.2300">
    <property type="match status" value="1"/>
</dbReference>
<dbReference type="InterPro" id="IPR039420">
    <property type="entry name" value="WalR-like"/>
</dbReference>
<feature type="modified residue" description="4-aspartylphosphate" evidence="6">
    <location>
        <position position="52"/>
    </location>
</feature>
<keyword evidence="2" id="KW-0902">Two-component regulatory system</keyword>
<keyword evidence="1 6" id="KW-0597">Phosphoprotein</keyword>
<dbReference type="CDD" id="cd00383">
    <property type="entry name" value="trans_reg_C"/>
    <property type="match status" value="1"/>
</dbReference>
<evidence type="ECO:0000256" key="4">
    <source>
        <dbReference type="ARBA" id="ARBA00023125"/>
    </source>
</evidence>
<dbReference type="InterPro" id="IPR001789">
    <property type="entry name" value="Sig_transdc_resp-reg_receiver"/>
</dbReference>
<reference evidence="10 11" key="1">
    <citation type="submission" date="2020-08" db="EMBL/GenBank/DDBJ databases">
        <title>Genomic Encyclopedia of Type Strains, Phase III (KMG-III): the genomes of soil and plant-associated and newly described type strains.</title>
        <authorList>
            <person name="Whitman W."/>
        </authorList>
    </citation>
    <scope>NUCLEOTIDE SEQUENCE [LARGE SCALE GENOMIC DNA]</scope>
    <source>
        <strain evidence="10 11">CECT 8693</strain>
    </source>
</reference>
<evidence type="ECO:0000256" key="6">
    <source>
        <dbReference type="PROSITE-ProRule" id="PRU00169"/>
    </source>
</evidence>
<dbReference type="SUPFAM" id="SSF52172">
    <property type="entry name" value="CheY-like"/>
    <property type="match status" value="1"/>
</dbReference>
<feature type="domain" description="Response regulatory" evidence="8">
    <location>
        <begin position="3"/>
        <end position="116"/>
    </location>
</feature>
<organism evidence="10 11">
    <name type="scientific">Fontibacillus solani</name>
    <dbReference type="NCBI Taxonomy" id="1572857"/>
    <lineage>
        <taxon>Bacteria</taxon>
        <taxon>Bacillati</taxon>
        <taxon>Bacillota</taxon>
        <taxon>Bacilli</taxon>
        <taxon>Bacillales</taxon>
        <taxon>Paenibacillaceae</taxon>
        <taxon>Fontibacillus</taxon>
    </lineage>
</organism>
<dbReference type="Pfam" id="PF00486">
    <property type="entry name" value="Trans_reg_C"/>
    <property type="match status" value="1"/>
</dbReference>
<evidence type="ECO:0000256" key="1">
    <source>
        <dbReference type="ARBA" id="ARBA00022553"/>
    </source>
</evidence>
<dbReference type="GO" id="GO:0005829">
    <property type="term" value="C:cytosol"/>
    <property type="evidence" value="ECO:0007669"/>
    <property type="project" value="TreeGrafter"/>
</dbReference>
<feature type="DNA-binding region" description="OmpR/PhoB-type" evidence="7">
    <location>
        <begin position="126"/>
        <end position="222"/>
    </location>
</feature>
<evidence type="ECO:0000259" key="9">
    <source>
        <dbReference type="PROSITE" id="PS51755"/>
    </source>
</evidence>
<dbReference type="Proteomes" id="UP000567067">
    <property type="component" value="Unassembled WGS sequence"/>
</dbReference>
<evidence type="ECO:0000313" key="10">
    <source>
        <dbReference type="EMBL" id="MBA9088233.1"/>
    </source>
</evidence>
<dbReference type="SMART" id="SM00448">
    <property type="entry name" value="REC"/>
    <property type="match status" value="1"/>
</dbReference>
<dbReference type="PROSITE" id="PS50110">
    <property type="entry name" value="RESPONSE_REGULATORY"/>
    <property type="match status" value="1"/>
</dbReference>
<keyword evidence="4 7" id="KW-0238">DNA-binding</keyword>
<dbReference type="GO" id="GO:0032993">
    <property type="term" value="C:protein-DNA complex"/>
    <property type="evidence" value="ECO:0007669"/>
    <property type="project" value="TreeGrafter"/>
</dbReference>
<dbReference type="GO" id="GO:0000976">
    <property type="term" value="F:transcription cis-regulatory region binding"/>
    <property type="evidence" value="ECO:0007669"/>
    <property type="project" value="TreeGrafter"/>
</dbReference>
<dbReference type="PANTHER" id="PTHR48111:SF43">
    <property type="entry name" value="STAGE 0 SPORULATION PROTEIN A HOMOLOG"/>
    <property type="match status" value="1"/>
</dbReference>
<comment type="caution">
    <text evidence="10">The sequence shown here is derived from an EMBL/GenBank/DDBJ whole genome shotgun (WGS) entry which is preliminary data.</text>
</comment>
<proteinExistence type="predicted"/>
<evidence type="ECO:0000256" key="5">
    <source>
        <dbReference type="ARBA" id="ARBA00023163"/>
    </source>
</evidence>
<evidence type="ECO:0000256" key="2">
    <source>
        <dbReference type="ARBA" id="ARBA00023012"/>
    </source>
</evidence>
<dbReference type="GO" id="GO:0006355">
    <property type="term" value="P:regulation of DNA-templated transcription"/>
    <property type="evidence" value="ECO:0007669"/>
    <property type="project" value="InterPro"/>
</dbReference>
<dbReference type="PANTHER" id="PTHR48111">
    <property type="entry name" value="REGULATOR OF RPOS"/>
    <property type="match status" value="1"/>
</dbReference>
<keyword evidence="3" id="KW-0805">Transcription regulation</keyword>
<accession>A0A7W3XU23</accession>
<evidence type="ECO:0000256" key="3">
    <source>
        <dbReference type="ARBA" id="ARBA00023015"/>
    </source>
</evidence>
<gene>
    <name evidence="10" type="ORF">FHR92_004729</name>
</gene>
<dbReference type="Gene3D" id="1.10.10.10">
    <property type="entry name" value="Winged helix-like DNA-binding domain superfamily/Winged helix DNA-binding domain"/>
    <property type="match status" value="1"/>
</dbReference>
<feature type="domain" description="OmpR/PhoB-type" evidence="9">
    <location>
        <begin position="126"/>
        <end position="222"/>
    </location>
</feature>
<dbReference type="Pfam" id="PF00072">
    <property type="entry name" value="Response_reg"/>
    <property type="match status" value="1"/>
</dbReference>
<dbReference type="EMBL" id="JACJIP010000045">
    <property type="protein sequence ID" value="MBA9088233.1"/>
    <property type="molecule type" value="Genomic_DNA"/>
</dbReference>
<dbReference type="InterPro" id="IPR036388">
    <property type="entry name" value="WH-like_DNA-bd_sf"/>
</dbReference>
<keyword evidence="11" id="KW-1185">Reference proteome</keyword>
<keyword evidence="5" id="KW-0804">Transcription</keyword>
<dbReference type="PROSITE" id="PS51755">
    <property type="entry name" value="OMPR_PHOB"/>
    <property type="match status" value="1"/>
</dbReference>
<evidence type="ECO:0000256" key="7">
    <source>
        <dbReference type="PROSITE-ProRule" id="PRU01091"/>
    </source>
</evidence>
<dbReference type="InterPro" id="IPR011006">
    <property type="entry name" value="CheY-like_superfamily"/>
</dbReference>
<dbReference type="InterPro" id="IPR001867">
    <property type="entry name" value="OmpR/PhoB-type_DNA-bd"/>
</dbReference>
<dbReference type="RefSeq" id="WP_182539691.1">
    <property type="nucleotide sequence ID" value="NZ_JACJIP010000045.1"/>
</dbReference>
<evidence type="ECO:0000313" key="11">
    <source>
        <dbReference type="Proteomes" id="UP000567067"/>
    </source>
</evidence>
<evidence type="ECO:0000259" key="8">
    <source>
        <dbReference type="PROSITE" id="PS50110"/>
    </source>
</evidence>